<evidence type="ECO:0000256" key="4">
    <source>
        <dbReference type="ARBA" id="ARBA00022989"/>
    </source>
</evidence>
<evidence type="ECO:0000256" key="3">
    <source>
        <dbReference type="ARBA" id="ARBA00022692"/>
    </source>
</evidence>
<gene>
    <name evidence="7" type="ORF">G3M99_01980</name>
</gene>
<keyword evidence="8" id="KW-1185">Reference proteome</keyword>
<dbReference type="RefSeq" id="WP_010294520.1">
    <property type="nucleotide sequence ID" value="NZ_CABKRL010000002.1"/>
</dbReference>
<accession>A0A6M0GYQ7</accession>
<organism evidence="7 8">
    <name type="scientific">Clostridium senegalense</name>
    <dbReference type="NCBI Taxonomy" id="1465809"/>
    <lineage>
        <taxon>Bacteria</taxon>
        <taxon>Bacillati</taxon>
        <taxon>Bacillota</taxon>
        <taxon>Clostridia</taxon>
        <taxon>Eubacteriales</taxon>
        <taxon>Clostridiaceae</taxon>
        <taxon>Clostridium</taxon>
    </lineage>
</organism>
<keyword evidence="4 6" id="KW-1133">Transmembrane helix</keyword>
<evidence type="ECO:0000256" key="2">
    <source>
        <dbReference type="ARBA" id="ARBA00007375"/>
    </source>
</evidence>
<keyword evidence="5 6" id="KW-0472">Membrane</keyword>
<dbReference type="GO" id="GO:0016787">
    <property type="term" value="F:hydrolase activity"/>
    <property type="evidence" value="ECO:0007669"/>
    <property type="project" value="TreeGrafter"/>
</dbReference>
<dbReference type="PANTHER" id="PTHR31885:SF6">
    <property type="entry name" value="GH04784P"/>
    <property type="match status" value="1"/>
</dbReference>
<evidence type="ECO:0000256" key="1">
    <source>
        <dbReference type="ARBA" id="ARBA00004141"/>
    </source>
</evidence>
<dbReference type="GO" id="GO:0016020">
    <property type="term" value="C:membrane"/>
    <property type="evidence" value="ECO:0007669"/>
    <property type="project" value="UniProtKB-SubCell"/>
</dbReference>
<evidence type="ECO:0000256" key="5">
    <source>
        <dbReference type="ARBA" id="ARBA00023136"/>
    </source>
</evidence>
<protein>
    <submittedName>
        <fullName evidence="7">Lysoplasmalogenase</fullName>
    </submittedName>
</protein>
<dbReference type="Proteomes" id="UP000481872">
    <property type="component" value="Unassembled WGS sequence"/>
</dbReference>
<feature type="transmembrane region" description="Helical" evidence="6">
    <location>
        <begin position="72"/>
        <end position="92"/>
    </location>
</feature>
<name>A0A6M0GYQ7_9CLOT</name>
<proteinExistence type="inferred from homology"/>
<comment type="similarity">
    <text evidence="2">Belongs to the TMEM86 family.</text>
</comment>
<evidence type="ECO:0000313" key="7">
    <source>
        <dbReference type="EMBL" id="NEU03640.1"/>
    </source>
</evidence>
<feature type="transmembrane region" description="Helical" evidence="6">
    <location>
        <begin position="158"/>
        <end position="182"/>
    </location>
</feature>
<feature type="transmembrane region" description="Helical" evidence="6">
    <location>
        <begin position="99"/>
        <end position="118"/>
    </location>
</feature>
<sequence length="241" mass="27967">MLVAKRIFLLIPILQFIVIILDSVYVTIRCKKEGKTNGELHTFIKMLFSFSMIIVAFIFWETNNNENLKTYLMFIFLGMTFSAIGDMAMAKLIKSKDRLMLGMTFFSLAHILYILSYIEITKIFQYEFGGLILIFIIGYIVILGVWKKFVYNNTRTKKFNFISLIYSILISTMMFLSLNLAIESKGEFIILTIGATIFMISDFIISLSEIKEIGLKNQSIWVWITYVIAQICIVYNYLLVL</sequence>
<dbReference type="InterPro" id="IPR012506">
    <property type="entry name" value="TMEM86B-like"/>
</dbReference>
<feature type="transmembrane region" description="Helical" evidence="6">
    <location>
        <begin position="220"/>
        <end position="238"/>
    </location>
</feature>
<keyword evidence="3 6" id="KW-0812">Transmembrane</keyword>
<dbReference type="EMBL" id="JAAGPU010000002">
    <property type="protein sequence ID" value="NEU03640.1"/>
    <property type="molecule type" value="Genomic_DNA"/>
</dbReference>
<feature type="transmembrane region" description="Helical" evidence="6">
    <location>
        <begin position="124"/>
        <end position="146"/>
    </location>
</feature>
<dbReference type="PANTHER" id="PTHR31885">
    <property type="entry name" value="GH04784P"/>
    <property type="match status" value="1"/>
</dbReference>
<evidence type="ECO:0000313" key="8">
    <source>
        <dbReference type="Proteomes" id="UP000481872"/>
    </source>
</evidence>
<comment type="subcellular location">
    <subcellularLocation>
        <location evidence="1">Membrane</location>
        <topology evidence="1">Multi-pass membrane protein</topology>
    </subcellularLocation>
</comment>
<reference evidence="7 8" key="1">
    <citation type="submission" date="2020-02" db="EMBL/GenBank/DDBJ databases">
        <title>Genome assembly of a novel Clostridium senegalense strain.</title>
        <authorList>
            <person name="Gupta T.B."/>
            <person name="Jauregui R."/>
            <person name="Maclean P."/>
            <person name="Nawarathana A."/>
            <person name="Brightwell G."/>
        </authorList>
    </citation>
    <scope>NUCLEOTIDE SEQUENCE [LARGE SCALE GENOMIC DNA]</scope>
    <source>
        <strain evidence="7 8">AGRFS4</strain>
    </source>
</reference>
<dbReference type="AlphaFoldDB" id="A0A6M0GYQ7"/>
<feature type="transmembrane region" description="Helical" evidence="6">
    <location>
        <begin position="40"/>
        <end position="60"/>
    </location>
</feature>
<feature type="transmembrane region" description="Helical" evidence="6">
    <location>
        <begin position="188"/>
        <end position="208"/>
    </location>
</feature>
<comment type="caution">
    <text evidence="7">The sequence shown here is derived from an EMBL/GenBank/DDBJ whole genome shotgun (WGS) entry which is preliminary data.</text>
</comment>
<feature type="transmembrane region" description="Helical" evidence="6">
    <location>
        <begin position="6"/>
        <end position="28"/>
    </location>
</feature>
<evidence type="ECO:0000256" key="6">
    <source>
        <dbReference type="SAM" id="Phobius"/>
    </source>
</evidence>
<dbReference type="Pfam" id="PF07947">
    <property type="entry name" value="YhhN"/>
    <property type="match status" value="1"/>
</dbReference>